<evidence type="ECO:0000256" key="1">
    <source>
        <dbReference type="SAM" id="MobiDB-lite"/>
    </source>
</evidence>
<name>A0A532V8X9_UNCT6</name>
<dbReference type="Proteomes" id="UP000317778">
    <property type="component" value="Unassembled WGS sequence"/>
</dbReference>
<proteinExistence type="predicted"/>
<organism evidence="2 3">
    <name type="scientific">candidate division TA06 bacterium B3_TA06</name>
    <dbReference type="NCBI Taxonomy" id="2012487"/>
    <lineage>
        <taxon>Bacteria</taxon>
        <taxon>Bacteria division TA06</taxon>
    </lineage>
</organism>
<evidence type="ECO:0000313" key="3">
    <source>
        <dbReference type="Proteomes" id="UP000317778"/>
    </source>
</evidence>
<gene>
    <name evidence="2" type="ORF">CEE36_03635</name>
</gene>
<dbReference type="AlphaFoldDB" id="A0A532V8X9"/>
<sequence length="77" mass="8114">MQRTQRTWKKLVVVALLILTVMGLVVPLVAATTSWHLDSPTGDHAYIADPEDTFGTGGGGGGDPEPPNPEPLPPPQT</sequence>
<feature type="region of interest" description="Disordered" evidence="1">
    <location>
        <begin position="39"/>
        <end position="77"/>
    </location>
</feature>
<accession>A0A532V8X9</accession>
<feature type="compositionally biased region" description="Pro residues" evidence="1">
    <location>
        <begin position="64"/>
        <end position="77"/>
    </location>
</feature>
<evidence type="ECO:0000313" key="2">
    <source>
        <dbReference type="EMBL" id="TKJ43437.1"/>
    </source>
</evidence>
<protein>
    <submittedName>
        <fullName evidence="2">Uncharacterized protein</fullName>
    </submittedName>
</protein>
<reference evidence="2 3" key="1">
    <citation type="submission" date="2017-06" db="EMBL/GenBank/DDBJ databases">
        <title>Novel microbial phyla capable of carbon fixation and sulfur reduction in deep-sea sediments.</title>
        <authorList>
            <person name="Huang J."/>
            <person name="Baker B."/>
            <person name="Wang Y."/>
        </authorList>
    </citation>
    <scope>NUCLEOTIDE SEQUENCE [LARGE SCALE GENOMIC DNA]</scope>
    <source>
        <strain evidence="2">B3_TA06</strain>
    </source>
</reference>
<dbReference type="EMBL" id="NJBO01000004">
    <property type="protein sequence ID" value="TKJ43437.1"/>
    <property type="molecule type" value="Genomic_DNA"/>
</dbReference>
<comment type="caution">
    <text evidence="2">The sequence shown here is derived from an EMBL/GenBank/DDBJ whole genome shotgun (WGS) entry which is preliminary data.</text>
</comment>